<evidence type="ECO:0000313" key="2">
    <source>
        <dbReference type="Proteomes" id="UP001595891"/>
    </source>
</evidence>
<comment type="caution">
    <text evidence="1">The sequence shown here is derived from an EMBL/GenBank/DDBJ whole genome shotgun (WGS) entry which is preliminary data.</text>
</comment>
<keyword evidence="2" id="KW-1185">Reference proteome</keyword>
<dbReference type="RefSeq" id="WP_262848790.1">
    <property type="nucleotide sequence ID" value="NZ_JANZYP010000077.1"/>
</dbReference>
<gene>
    <name evidence="1" type="ORF">ACFO8L_18830</name>
</gene>
<dbReference type="EMBL" id="JBHSFN010000011">
    <property type="protein sequence ID" value="MFC4588151.1"/>
    <property type="molecule type" value="Genomic_DNA"/>
</dbReference>
<organism evidence="1 2">
    <name type="scientific">Sphaerisporangium corydalis</name>
    <dbReference type="NCBI Taxonomy" id="1441875"/>
    <lineage>
        <taxon>Bacteria</taxon>
        <taxon>Bacillati</taxon>
        <taxon>Actinomycetota</taxon>
        <taxon>Actinomycetes</taxon>
        <taxon>Streptosporangiales</taxon>
        <taxon>Streptosporangiaceae</taxon>
        <taxon>Sphaerisporangium</taxon>
    </lineage>
</organism>
<name>A0ABV9EI46_9ACTN</name>
<accession>A0ABV9EI46</accession>
<reference evidence="2" key="1">
    <citation type="journal article" date="2019" name="Int. J. Syst. Evol. Microbiol.">
        <title>The Global Catalogue of Microorganisms (GCM) 10K type strain sequencing project: providing services to taxonomists for standard genome sequencing and annotation.</title>
        <authorList>
            <consortium name="The Broad Institute Genomics Platform"/>
            <consortium name="The Broad Institute Genome Sequencing Center for Infectious Disease"/>
            <person name="Wu L."/>
            <person name="Ma J."/>
        </authorList>
    </citation>
    <scope>NUCLEOTIDE SEQUENCE [LARGE SCALE GENOMIC DNA]</scope>
    <source>
        <strain evidence="2">CCUG 49560</strain>
    </source>
</reference>
<proteinExistence type="predicted"/>
<sequence length="135" mass="14844">MTKASLFDWDVYTGHEPAGWTACGVTASEKSAVERVRTTFAAIPHGTCAWAEITRVRLDPAHLSPRERLPEGRRVAVRLWDGGVVWSLPRWCLTALRRPAPRRRPVTPELLDGYRAAADPAGAPYPFGGPVPDDS</sequence>
<protein>
    <submittedName>
        <fullName evidence="1">Uncharacterized protein</fullName>
    </submittedName>
</protein>
<evidence type="ECO:0000313" key="1">
    <source>
        <dbReference type="EMBL" id="MFC4588151.1"/>
    </source>
</evidence>
<dbReference type="Proteomes" id="UP001595891">
    <property type="component" value="Unassembled WGS sequence"/>
</dbReference>